<dbReference type="RefSeq" id="WP_171112463.1">
    <property type="nucleotide sequence ID" value="NZ_CP053097.1"/>
</dbReference>
<dbReference type="PROSITE" id="PS51257">
    <property type="entry name" value="PROKAR_LIPOPROTEIN"/>
    <property type="match status" value="1"/>
</dbReference>
<gene>
    <name evidence="5" type="ORF">HLA92_00495</name>
</gene>
<dbReference type="InterPro" id="IPR035437">
    <property type="entry name" value="SNase_OB-fold_sf"/>
</dbReference>
<evidence type="ECO:0000259" key="4">
    <source>
        <dbReference type="PROSITE" id="PS50830"/>
    </source>
</evidence>
<keyword evidence="3" id="KW-0378">Hydrolase</keyword>
<dbReference type="Gene3D" id="2.40.50.90">
    <property type="match status" value="1"/>
</dbReference>
<accession>A0A6M4JHN4</accession>
<protein>
    <recommendedName>
        <fullName evidence="4">TNase-like domain-containing protein</fullName>
    </recommendedName>
</protein>
<proteinExistence type="predicted"/>
<dbReference type="PANTHER" id="PTHR12302">
    <property type="entry name" value="EBNA2 BINDING PROTEIN P100"/>
    <property type="match status" value="1"/>
</dbReference>
<dbReference type="PANTHER" id="PTHR12302:SF3">
    <property type="entry name" value="SERINE_THREONINE-PROTEIN KINASE 31"/>
    <property type="match status" value="1"/>
</dbReference>
<evidence type="ECO:0000256" key="3">
    <source>
        <dbReference type="ARBA" id="ARBA00022801"/>
    </source>
</evidence>
<dbReference type="Proteomes" id="UP000502118">
    <property type="component" value="Chromosome"/>
</dbReference>
<dbReference type="KEGG" id="mmio:HLA92_00495"/>
<dbReference type="InterPro" id="IPR016071">
    <property type="entry name" value="Staphylococal_nuclease_OB-fold"/>
</dbReference>
<keyword evidence="2" id="KW-0255">Endonuclease</keyword>
<keyword evidence="6" id="KW-1185">Reference proteome</keyword>
<reference evidence="5 6" key="1">
    <citation type="submission" date="2020-05" db="EMBL/GenBank/DDBJ databases">
        <title>Novel Mycoplasma species detected in Mirounga angustirostris (northern elephant seal) from the USA.</title>
        <authorList>
            <person name="Volokhov D.V."/>
        </authorList>
    </citation>
    <scope>NUCLEOTIDE SEQUENCE [LARGE SCALE GENOMIC DNA]</scope>
    <source>
        <strain evidence="5 6">Mirounga ES2806-NAS</strain>
    </source>
</reference>
<dbReference type="GO" id="GO:0016787">
    <property type="term" value="F:hydrolase activity"/>
    <property type="evidence" value="ECO:0007669"/>
    <property type="project" value="UniProtKB-KW"/>
</dbReference>
<evidence type="ECO:0000313" key="6">
    <source>
        <dbReference type="Proteomes" id="UP000502118"/>
    </source>
</evidence>
<keyword evidence="1" id="KW-0540">Nuclease</keyword>
<dbReference type="PROSITE" id="PS50830">
    <property type="entry name" value="TNASE_3"/>
    <property type="match status" value="1"/>
</dbReference>
<evidence type="ECO:0000256" key="1">
    <source>
        <dbReference type="ARBA" id="ARBA00022722"/>
    </source>
</evidence>
<organism evidence="5 6">
    <name type="scientific">Mycoplasma miroungirhinis</name>
    <dbReference type="NCBI Taxonomy" id="754516"/>
    <lineage>
        <taxon>Bacteria</taxon>
        <taxon>Bacillati</taxon>
        <taxon>Mycoplasmatota</taxon>
        <taxon>Mollicutes</taxon>
        <taxon>Mycoplasmataceae</taxon>
        <taxon>Mycoplasma</taxon>
    </lineage>
</organism>
<dbReference type="GO" id="GO:0004519">
    <property type="term" value="F:endonuclease activity"/>
    <property type="evidence" value="ECO:0007669"/>
    <property type="project" value="UniProtKB-KW"/>
</dbReference>
<evidence type="ECO:0000256" key="2">
    <source>
        <dbReference type="ARBA" id="ARBA00022759"/>
    </source>
</evidence>
<dbReference type="SUPFAM" id="SSF50199">
    <property type="entry name" value="Staphylococcal nuclease"/>
    <property type="match status" value="1"/>
</dbReference>
<sequence length="205" mass="24424">MKNKKLIIKFIFFLSYLFLSTTFVSCYFNNNIQTIKNNSHYSLTKEKIIEVIDGDTLKTSKNELIRLQGIDTPESRRKINNNWHLTKGLENSWALKAKNFLKELIFKNDSTIYIDHKFQTYDRYKRTVTQIFDLNQNSINLKIIKNGLARVNYISLNFKSIYYTKNKEYYFQLLNVEQKARQSKAGFWAQVDKIDQIFKTKTIKI</sequence>
<dbReference type="SMART" id="SM00318">
    <property type="entry name" value="SNc"/>
    <property type="match status" value="1"/>
</dbReference>
<dbReference type="EMBL" id="CP053097">
    <property type="protein sequence ID" value="QJR43931.1"/>
    <property type="molecule type" value="Genomic_DNA"/>
</dbReference>
<evidence type="ECO:0000313" key="5">
    <source>
        <dbReference type="EMBL" id="QJR43931.1"/>
    </source>
</evidence>
<dbReference type="AlphaFoldDB" id="A0A6M4JHN4"/>
<feature type="domain" description="TNase-like" evidence="4">
    <location>
        <begin position="42"/>
        <end position="190"/>
    </location>
</feature>
<dbReference type="Pfam" id="PF00565">
    <property type="entry name" value="SNase"/>
    <property type="match status" value="1"/>
</dbReference>
<name>A0A6M4JHN4_9MOLU</name>